<reference evidence="1" key="1">
    <citation type="submission" date="2018-05" db="EMBL/GenBank/DDBJ databases">
        <title>Draft genome of Mucuna pruriens seed.</title>
        <authorList>
            <person name="Nnadi N.E."/>
            <person name="Vos R."/>
            <person name="Hasami M.H."/>
            <person name="Devisetty U.K."/>
            <person name="Aguiy J.C."/>
        </authorList>
    </citation>
    <scope>NUCLEOTIDE SEQUENCE [LARGE SCALE GENOMIC DNA]</scope>
    <source>
        <strain evidence="1">JCA_2017</strain>
    </source>
</reference>
<protein>
    <submittedName>
        <fullName evidence="1">Uncharacterized protein</fullName>
    </submittedName>
</protein>
<gene>
    <name evidence="1" type="ORF">CR513_04144</name>
</gene>
<proteinExistence type="predicted"/>
<keyword evidence="2" id="KW-1185">Reference proteome</keyword>
<comment type="caution">
    <text evidence="1">The sequence shown here is derived from an EMBL/GenBank/DDBJ whole genome shotgun (WGS) entry which is preliminary data.</text>
</comment>
<dbReference type="OrthoDB" id="1436876at2759"/>
<evidence type="ECO:0000313" key="2">
    <source>
        <dbReference type="Proteomes" id="UP000257109"/>
    </source>
</evidence>
<accession>A0A371I850</accession>
<sequence>MSEELFAKGIDSRKLKRKIEETFSTNVGEHQNAHRHERVLSRMDGDFDMGNFGLSAHICPYLAMAHHLPFCGPIPLCCGTNMHHMAHMSSMPWRHFVLGNSNQGLKNTSISGQQFGMTNPWGVVAETQQNIYHRDVGFDSEHNLVPPLDVVNRVTIAHSGINGLLGNRYSRNQ</sequence>
<dbReference type="Proteomes" id="UP000257109">
    <property type="component" value="Unassembled WGS sequence"/>
</dbReference>
<dbReference type="AlphaFoldDB" id="A0A371I850"/>
<dbReference type="EMBL" id="QJKJ01000683">
    <property type="protein sequence ID" value="RDY11221.1"/>
    <property type="molecule type" value="Genomic_DNA"/>
</dbReference>
<name>A0A371I850_MUCPR</name>
<feature type="non-terminal residue" evidence="1">
    <location>
        <position position="1"/>
    </location>
</feature>
<organism evidence="1 2">
    <name type="scientific">Mucuna pruriens</name>
    <name type="common">Velvet bean</name>
    <name type="synonym">Dolichos pruriens</name>
    <dbReference type="NCBI Taxonomy" id="157652"/>
    <lineage>
        <taxon>Eukaryota</taxon>
        <taxon>Viridiplantae</taxon>
        <taxon>Streptophyta</taxon>
        <taxon>Embryophyta</taxon>
        <taxon>Tracheophyta</taxon>
        <taxon>Spermatophyta</taxon>
        <taxon>Magnoliopsida</taxon>
        <taxon>eudicotyledons</taxon>
        <taxon>Gunneridae</taxon>
        <taxon>Pentapetalae</taxon>
        <taxon>rosids</taxon>
        <taxon>fabids</taxon>
        <taxon>Fabales</taxon>
        <taxon>Fabaceae</taxon>
        <taxon>Papilionoideae</taxon>
        <taxon>50 kb inversion clade</taxon>
        <taxon>NPAAA clade</taxon>
        <taxon>indigoferoid/millettioid clade</taxon>
        <taxon>Phaseoleae</taxon>
        <taxon>Mucuna</taxon>
    </lineage>
</organism>
<evidence type="ECO:0000313" key="1">
    <source>
        <dbReference type="EMBL" id="RDY11221.1"/>
    </source>
</evidence>